<organism evidence="1">
    <name type="scientific">marine metagenome</name>
    <dbReference type="NCBI Taxonomy" id="408172"/>
    <lineage>
        <taxon>unclassified sequences</taxon>
        <taxon>metagenomes</taxon>
        <taxon>ecological metagenomes</taxon>
    </lineage>
</organism>
<reference evidence="1" key="1">
    <citation type="submission" date="2018-05" db="EMBL/GenBank/DDBJ databases">
        <authorList>
            <person name="Lanie J.A."/>
            <person name="Ng W.-L."/>
            <person name="Kazmierczak K.M."/>
            <person name="Andrzejewski T.M."/>
            <person name="Davidsen T.M."/>
            <person name="Wayne K.J."/>
            <person name="Tettelin H."/>
            <person name="Glass J.I."/>
            <person name="Rusch D."/>
            <person name="Podicherti R."/>
            <person name="Tsui H.-C.T."/>
            <person name="Winkler M.E."/>
        </authorList>
    </citation>
    <scope>NUCLEOTIDE SEQUENCE</scope>
</reference>
<sequence length="48" mass="5259">VDGPLLCHRLQGIEHLEPGPVDEMESLSEFVLLLTGGDIHEFGSQLTE</sequence>
<dbReference type="EMBL" id="UINC01081206">
    <property type="protein sequence ID" value="SVC24840.1"/>
    <property type="molecule type" value="Genomic_DNA"/>
</dbReference>
<protein>
    <submittedName>
        <fullName evidence="1">Uncharacterized protein</fullName>
    </submittedName>
</protein>
<accession>A0A382KK34</accession>
<feature type="non-terminal residue" evidence="1">
    <location>
        <position position="1"/>
    </location>
</feature>
<evidence type="ECO:0000313" key="1">
    <source>
        <dbReference type="EMBL" id="SVC24840.1"/>
    </source>
</evidence>
<name>A0A382KK34_9ZZZZ</name>
<dbReference type="AlphaFoldDB" id="A0A382KK34"/>
<proteinExistence type="predicted"/>
<gene>
    <name evidence="1" type="ORF">METZ01_LOCUS277694</name>
</gene>